<feature type="region of interest" description="Disordered" evidence="1">
    <location>
        <begin position="355"/>
        <end position="458"/>
    </location>
</feature>
<evidence type="ECO:0000313" key="3">
    <source>
        <dbReference type="EMBL" id="PRY86023.1"/>
    </source>
</evidence>
<evidence type="ECO:0000313" key="4">
    <source>
        <dbReference type="Proteomes" id="UP000238157"/>
    </source>
</evidence>
<evidence type="ECO:0000256" key="1">
    <source>
        <dbReference type="SAM" id="MobiDB-lite"/>
    </source>
</evidence>
<comment type="caution">
    <text evidence="3">The sequence shown here is derived from an EMBL/GenBank/DDBJ whole genome shotgun (WGS) entry which is preliminary data.</text>
</comment>
<evidence type="ECO:0000259" key="2">
    <source>
        <dbReference type="Pfam" id="PF21722"/>
    </source>
</evidence>
<sequence>MSLRILFFLLFSINGFYTYSQCEECTVTIDGNNAPSGTIFNGSKICIIGNRTNAINFNNRNNISICIADGASWNGQANSLSALNQIDNYGTISVSNDYNGDWTLNNYGTLNFSTNINSSRSVNNFNTMNVPGSIIVNFNLFSEGELNIVGSATFNSGSNVSIIGEMNVAGSLANNSTINLAGTISVGGAMTNNGNGRIEALDANQCNSVSVVGSFGSDGVITGNNLDFNNTGTALVVNKMPGGNANPKLEGGASVGTCSSSDCLEIVEVIDLGNLLRYYIFRCDGILNVDSPVIEDEYEEEILSVTALIVAGGGGGGLGLSAGGGGAGGIIEIEDLPVSAGINYPVKVGKGGVGSSSASLQGRNGNNSSLVGNSALGGGGGGSSSEKSKVGRQGGSGGGGAYDDEGNGGNVNGPANQVSRGGGNAGRRGNSNVRAGGGGGGAGTAGGMGQTSTGFVPGNGGNGISIEFADPISPTTLINAFGGGGGATARNSGGQTRKSEGGKLVDYILGGSGNDSGNGANGIQFTGSGGGAGSARGGSGSNGIVIVLVTYRILPVDFLYFNGELNENESKSKIILNWATAKEWESSHFEVMRSYDNVSTWQKIGEVKAAGFSDQIENYQFEDKDNFNFYKMAYYQLKQVDIDLSFHQSKIIGVQLPSSLEKNSTWAVYPNPTERQSANLILKDRDNFEGGSIMATLVNPLGNTQSFYAETVKELSELFNQTLQQSAKGMYVLHLVWGKNEQQIKILKK</sequence>
<feature type="compositionally biased region" description="Low complexity" evidence="1">
    <location>
        <begin position="362"/>
        <end position="374"/>
    </location>
</feature>
<name>A0A2T0WH47_9BACT</name>
<accession>A0A2T0WH47</accession>
<dbReference type="NCBIfam" id="TIGR04183">
    <property type="entry name" value="Por_Secre_tail"/>
    <property type="match status" value="1"/>
</dbReference>
<dbReference type="Pfam" id="PF21722">
    <property type="entry name" value="Gly_rich_2"/>
    <property type="match status" value="1"/>
</dbReference>
<dbReference type="EMBL" id="PVTR01000010">
    <property type="protein sequence ID" value="PRY86023.1"/>
    <property type="molecule type" value="Genomic_DNA"/>
</dbReference>
<organism evidence="3 4">
    <name type="scientific">Mongoliibacter ruber</name>
    <dbReference type="NCBI Taxonomy" id="1750599"/>
    <lineage>
        <taxon>Bacteria</taxon>
        <taxon>Pseudomonadati</taxon>
        <taxon>Bacteroidota</taxon>
        <taxon>Cytophagia</taxon>
        <taxon>Cytophagales</taxon>
        <taxon>Cyclobacteriaceae</taxon>
        <taxon>Mongoliibacter</taxon>
    </lineage>
</organism>
<feature type="compositionally biased region" description="Gly residues" evidence="1">
    <location>
        <begin position="435"/>
        <end position="449"/>
    </location>
</feature>
<dbReference type="AlphaFoldDB" id="A0A2T0WH47"/>
<protein>
    <submittedName>
        <fullName evidence="3">Putative secreted protein (Por secretion system target)</fullName>
    </submittedName>
</protein>
<dbReference type="Proteomes" id="UP000238157">
    <property type="component" value="Unassembled WGS sequence"/>
</dbReference>
<feature type="domain" description="Glycine-rich" evidence="2">
    <location>
        <begin position="301"/>
        <end position="547"/>
    </location>
</feature>
<gene>
    <name evidence="3" type="ORF">CLW00_110155</name>
</gene>
<dbReference type="InterPro" id="IPR026444">
    <property type="entry name" value="Secre_tail"/>
</dbReference>
<dbReference type="OrthoDB" id="1443240at2"/>
<dbReference type="InterPro" id="IPR049304">
    <property type="entry name" value="Gly_rich_dom"/>
</dbReference>
<feature type="compositionally biased region" description="Gly residues" evidence="1">
    <location>
        <begin position="392"/>
        <end position="411"/>
    </location>
</feature>
<reference evidence="3 4" key="1">
    <citation type="submission" date="2018-03" db="EMBL/GenBank/DDBJ databases">
        <title>Genomic Encyclopedia of Archaeal and Bacterial Type Strains, Phase II (KMG-II): from individual species to whole genera.</title>
        <authorList>
            <person name="Goeker M."/>
        </authorList>
    </citation>
    <scope>NUCLEOTIDE SEQUENCE [LARGE SCALE GENOMIC DNA]</scope>
    <source>
        <strain evidence="3 4">DSM 27929</strain>
    </source>
</reference>
<keyword evidence="4" id="KW-1185">Reference proteome</keyword>
<proteinExistence type="predicted"/>
<dbReference type="RefSeq" id="WP_106134827.1">
    <property type="nucleotide sequence ID" value="NZ_PVTR01000010.1"/>
</dbReference>